<protein>
    <recommendedName>
        <fullName evidence="2">Nucleotide-diphospho-sugar transferase domain-containing protein</fullName>
    </recommendedName>
</protein>
<feature type="region of interest" description="Disordered" evidence="1">
    <location>
        <begin position="719"/>
        <end position="759"/>
    </location>
</feature>
<dbReference type="InterPro" id="IPR053250">
    <property type="entry name" value="Glycosyltransferase_77"/>
</dbReference>
<dbReference type="PANTHER" id="PTHR46936:SF1">
    <property type="entry name" value="ARABINOSYLTRANSFERASE XEG113"/>
    <property type="match status" value="1"/>
</dbReference>
<evidence type="ECO:0000313" key="4">
    <source>
        <dbReference type="Proteomes" id="UP000747399"/>
    </source>
</evidence>
<organism evidence="3 4">
    <name type="scientific">Volvox africanus</name>
    <dbReference type="NCBI Taxonomy" id="51714"/>
    <lineage>
        <taxon>Eukaryota</taxon>
        <taxon>Viridiplantae</taxon>
        <taxon>Chlorophyta</taxon>
        <taxon>core chlorophytes</taxon>
        <taxon>Chlorophyceae</taxon>
        <taxon>CS clade</taxon>
        <taxon>Chlamydomonadales</taxon>
        <taxon>Volvocaceae</taxon>
        <taxon>Volvox</taxon>
    </lineage>
</organism>
<accession>A0A8J4F861</accession>
<dbReference type="GO" id="GO:0005794">
    <property type="term" value="C:Golgi apparatus"/>
    <property type="evidence" value="ECO:0007669"/>
    <property type="project" value="TreeGrafter"/>
</dbReference>
<reference evidence="3" key="1">
    <citation type="journal article" date="2021" name="Proc. Natl. Acad. Sci. U.S.A.">
        <title>Three genomes in the algal genus Volvox reveal the fate of a haploid sex-determining region after a transition to homothallism.</title>
        <authorList>
            <person name="Yamamoto K."/>
            <person name="Hamaji T."/>
            <person name="Kawai-Toyooka H."/>
            <person name="Matsuzaki R."/>
            <person name="Takahashi F."/>
            <person name="Nishimura Y."/>
            <person name="Kawachi M."/>
            <person name="Noguchi H."/>
            <person name="Minakuchi Y."/>
            <person name="Umen J.G."/>
            <person name="Toyoda A."/>
            <person name="Nozaki H."/>
        </authorList>
    </citation>
    <scope>NUCLEOTIDE SEQUENCE</scope>
    <source>
        <strain evidence="3">NIES-3780</strain>
    </source>
</reference>
<dbReference type="Proteomes" id="UP000747399">
    <property type="component" value="Unassembled WGS sequence"/>
</dbReference>
<dbReference type="GO" id="GO:0052325">
    <property type="term" value="P:cell wall pectin biosynthetic process"/>
    <property type="evidence" value="ECO:0007669"/>
    <property type="project" value="TreeGrafter"/>
</dbReference>
<gene>
    <name evidence="3" type="ORF">Vafri_14842</name>
</gene>
<dbReference type="PANTHER" id="PTHR46936">
    <property type="entry name" value="ARABINOSYLTRANSFERASE XEG113"/>
    <property type="match status" value="1"/>
</dbReference>
<dbReference type="GO" id="GO:0052636">
    <property type="term" value="F:arabinosyltransferase activity"/>
    <property type="evidence" value="ECO:0007669"/>
    <property type="project" value="TreeGrafter"/>
</dbReference>
<evidence type="ECO:0000256" key="1">
    <source>
        <dbReference type="SAM" id="MobiDB-lite"/>
    </source>
</evidence>
<keyword evidence="4" id="KW-1185">Reference proteome</keyword>
<dbReference type="Pfam" id="PF03407">
    <property type="entry name" value="Nucleotid_trans"/>
    <property type="match status" value="1"/>
</dbReference>
<feature type="compositionally biased region" description="Low complexity" evidence="1">
    <location>
        <begin position="637"/>
        <end position="647"/>
    </location>
</feature>
<dbReference type="InterPro" id="IPR005069">
    <property type="entry name" value="Nucl-diP-sugar_transferase"/>
</dbReference>
<dbReference type="EMBL" id="BNCO01000039">
    <property type="protein sequence ID" value="GIL60392.1"/>
    <property type="molecule type" value="Genomic_DNA"/>
</dbReference>
<evidence type="ECO:0000259" key="2">
    <source>
        <dbReference type="Pfam" id="PF03407"/>
    </source>
</evidence>
<sequence>MIPVRVGRLSIRFQVRAILLVTFSCGILVSGITLHNSDERFCHPSRERIQSVALNNTLLLTAVDLQLWEFFGSSWVLSVQAAAISYWLIAAMDNDTAAAVDAAGYGHRCVLVPKPEMAPSKATARVIRKRRAAGGGGGNGGGGDDGGRAGYLWSSVTWRGATWGKVAAVAKLVDLGFNVVHSDIDVTWFRDPLQLFLNLAAPAVAQVRTRRSAATREGWLAAAAAVGPAAAAAASSSPSALFSTDLLTTLNPPSGGQDSGLERSCDPSYSLNTGVYWVSGAAPGARLMRGWLALREASDLNDDQQALNVLVRGTAMELRAVSLPTVYDLRAALAAHEQQQAEGGFRGGRHATKRLGVPRGQGGELRHTYLAAGAPGVAGAEADGVVVSCLPVSSFSHTYAFTTSRLHEARQHPLYEVHWVWGGKSLESKRQCMRDAMVFADPPDYHNPHRVMTFELAHQEMPPGYNSWPSSRTSEMVDFALPALSAQLQQAYWALALAMALNRTLVLPQFRCYCAKNWFATSACRINSERDTVFPFPCPLSHIFRSKLLLSGELRVEDSRPHPRLGPSPSVQGTAWRVADVRESAFLNNPRTEESLRFATRYVLRVRSRGGGADDAGNGGSSSSSNRWSHNDKNDYGSSDSDSGTGTREIVLDRPRTDRELQDLLLTPEYDAVRVLHVPRPATVMSGFADALMWQQYDTAVQRVTATWCCHSTREAALHGGSRRERLQPLPPSRQQQRGFDSTSSRTAVAGIAVAPEQQ</sequence>
<evidence type="ECO:0000313" key="3">
    <source>
        <dbReference type="EMBL" id="GIL60392.1"/>
    </source>
</evidence>
<feature type="region of interest" description="Disordered" evidence="1">
    <location>
        <begin position="609"/>
        <end position="655"/>
    </location>
</feature>
<comment type="caution">
    <text evidence="3">The sequence shown here is derived from an EMBL/GenBank/DDBJ whole genome shotgun (WGS) entry which is preliminary data.</text>
</comment>
<name>A0A8J4F861_9CHLO</name>
<proteinExistence type="predicted"/>
<dbReference type="AlphaFoldDB" id="A0A8J4F861"/>
<feature type="compositionally biased region" description="Gly residues" evidence="1">
    <location>
        <begin position="609"/>
        <end position="620"/>
    </location>
</feature>
<feature type="domain" description="Nucleotide-diphospho-sugar transferase" evidence="2">
    <location>
        <begin position="145"/>
        <end position="432"/>
    </location>
</feature>